<keyword evidence="3" id="KW-1134">Transmembrane beta strand</keyword>
<sequence>MKRLLLLTIVPALLFGDDLKSLLNFAKKHNNLITASKISVEAKEKELQSATSSYYPTLDASAFYKRDDEASPFQPGTNYGARAKIDYTLYDGGKRFYTKKQKENEKTSSSFNYKDTKNSILLSVTQDFYNIKTLQANLKAQVEASKAVKAQLERMQHFYKAELATSDDVDRLQSAYDSSIYSIESLKFQIQALTKTLELQIGKRIDFLQDSHFIKESQKNADELDAIQALRYNKKALLNLSETIDSYYYPTIRLEDTYSIYGYQDKPNLGRIPIEYLDNQNEIMATVGIRIFDFGKLKEQKEAVKLQADALNEQIIYRSKEQQMQLTLAQQRIETNRLKIKSAKSALKAAKSALKTITRKYNAGIVDNVVYLDALSSKTKAKAAYEKSLNDLEIAYALYYYYNNKDLEELVQ</sequence>
<evidence type="ECO:0000256" key="5">
    <source>
        <dbReference type="ARBA" id="ARBA00023136"/>
    </source>
</evidence>
<dbReference type="EMBL" id="FPHK01000105">
    <property type="protein sequence ID" value="SFV67583.1"/>
    <property type="molecule type" value="Genomic_DNA"/>
</dbReference>
<evidence type="ECO:0000313" key="7">
    <source>
        <dbReference type="EMBL" id="SFV67583.1"/>
    </source>
</evidence>
<keyword evidence="2" id="KW-0813">Transport</keyword>
<keyword evidence="4" id="KW-0812">Transmembrane</keyword>
<dbReference type="AlphaFoldDB" id="A0A1W1CPE7"/>
<comment type="subcellular location">
    <subcellularLocation>
        <location evidence="1">Cell outer membrane</location>
    </subcellularLocation>
</comment>
<dbReference type="InterPro" id="IPR051906">
    <property type="entry name" value="TolC-like"/>
</dbReference>
<accession>A0A1W1CPE7</accession>
<keyword evidence="5" id="KW-0472">Membrane</keyword>
<dbReference type="SUPFAM" id="SSF56954">
    <property type="entry name" value="Outer membrane efflux proteins (OEP)"/>
    <property type="match status" value="1"/>
</dbReference>
<evidence type="ECO:0000256" key="4">
    <source>
        <dbReference type="ARBA" id="ARBA00022692"/>
    </source>
</evidence>
<evidence type="ECO:0000256" key="6">
    <source>
        <dbReference type="ARBA" id="ARBA00023237"/>
    </source>
</evidence>
<keyword evidence="6" id="KW-0998">Cell outer membrane</keyword>
<dbReference type="GO" id="GO:0009279">
    <property type="term" value="C:cell outer membrane"/>
    <property type="evidence" value="ECO:0007669"/>
    <property type="project" value="UniProtKB-SubCell"/>
</dbReference>
<proteinExistence type="predicted"/>
<dbReference type="GO" id="GO:0015562">
    <property type="term" value="F:efflux transmembrane transporter activity"/>
    <property type="evidence" value="ECO:0007669"/>
    <property type="project" value="InterPro"/>
</dbReference>
<gene>
    <name evidence="7" type="ORF">MNB_SM-6-1063</name>
</gene>
<reference evidence="7" key="1">
    <citation type="submission" date="2016-10" db="EMBL/GenBank/DDBJ databases">
        <authorList>
            <person name="de Groot N.N."/>
        </authorList>
    </citation>
    <scope>NUCLEOTIDE SEQUENCE</scope>
</reference>
<dbReference type="PANTHER" id="PTHR30026:SF20">
    <property type="entry name" value="OUTER MEMBRANE PROTEIN TOLC"/>
    <property type="match status" value="1"/>
</dbReference>
<evidence type="ECO:0000256" key="1">
    <source>
        <dbReference type="ARBA" id="ARBA00004442"/>
    </source>
</evidence>
<dbReference type="Gene3D" id="1.20.1600.10">
    <property type="entry name" value="Outer membrane efflux proteins (OEP)"/>
    <property type="match status" value="1"/>
</dbReference>
<name>A0A1W1CPE7_9ZZZZ</name>
<evidence type="ECO:0000256" key="3">
    <source>
        <dbReference type="ARBA" id="ARBA00022452"/>
    </source>
</evidence>
<protein>
    <submittedName>
        <fullName evidence="7">Probable outer membrane component of multidrug efflux pump</fullName>
    </submittedName>
</protein>
<dbReference type="GO" id="GO:1990281">
    <property type="term" value="C:efflux pump complex"/>
    <property type="evidence" value="ECO:0007669"/>
    <property type="project" value="TreeGrafter"/>
</dbReference>
<evidence type="ECO:0000256" key="2">
    <source>
        <dbReference type="ARBA" id="ARBA00022448"/>
    </source>
</evidence>
<dbReference type="InterPro" id="IPR003423">
    <property type="entry name" value="OMP_efflux"/>
</dbReference>
<dbReference type="GO" id="GO:0015288">
    <property type="term" value="F:porin activity"/>
    <property type="evidence" value="ECO:0007669"/>
    <property type="project" value="TreeGrafter"/>
</dbReference>
<dbReference type="Pfam" id="PF02321">
    <property type="entry name" value="OEP"/>
    <property type="match status" value="1"/>
</dbReference>
<dbReference type="PANTHER" id="PTHR30026">
    <property type="entry name" value="OUTER MEMBRANE PROTEIN TOLC"/>
    <property type="match status" value="1"/>
</dbReference>
<organism evidence="7">
    <name type="scientific">hydrothermal vent metagenome</name>
    <dbReference type="NCBI Taxonomy" id="652676"/>
    <lineage>
        <taxon>unclassified sequences</taxon>
        <taxon>metagenomes</taxon>
        <taxon>ecological metagenomes</taxon>
    </lineage>
</organism>